<dbReference type="PROSITE" id="PS50262">
    <property type="entry name" value="G_PROTEIN_RECEP_F1_2"/>
    <property type="match status" value="1"/>
</dbReference>
<dbReference type="EMBL" id="CACRXK020001078">
    <property type="protein sequence ID" value="CAB3986827.1"/>
    <property type="molecule type" value="Genomic_DNA"/>
</dbReference>
<organism evidence="6 7">
    <name type="scientific">Paramuricea clavata</name>
    <name type="common">Red gorgonian</name>
    <name type="synonym">Violescent sea-whip</name>
    <dbReference type="NCBI Taxonomy" id="317549"/>
    <lineage>
        <taxon>Eukaryota</taxon>
        <taxon>Metazoa</taxon>
        <taxon>Cnidaria</taxon>
        <taxon>Anthozoa</taxon>
        <taxon>Octocorallia</taxon>
        <taxon>Malacalcyonacea</taxon>
        <taxon>Plexauridae</taxon>
        <taxon>Paramuricea</taxon>
    </lineage>
</organism>
<keyword evidence="4" id="KW-1133">Transmembrane helix</keyword>
<keyword evidence="6" id="KW-0675">Receptor</keyword>
<proteinExistence type="predicted"/>
<evidence type="ECO:0000313" key="7">
    <source>
        <dbReference type="Proteomes" id="UP001152795"/>
    </source>
</evidence>
<evidence type="ECO:0000256" key="4">
    <source>
        <dbReference type="ARBA" id="ARBA00022989"/>
    </source>
</evidence>
<sequence length="336" mass="37812">MLDPLNTTAFNVSSGEQEIENCFMTYIVRKPSTSYIINSIFGCIVNAILAILGTFLNALVVAVFWKAPKLRNKVTYFMIMLLSCIDMCVTIIVHPLHLVNSIAEITQTSKCSYKMVYQTSAVMLSGMSYLTFFVMNIERYLSICRPFCHMRNVTKERCFILMVCLLPISIGTGIAPIFGVDIQPIVTALAVFILGGTFFIYLSIYKVAKKGRTSRLRSSSRTGQDAFSVTVKETISTLESRDSTRPRKAISLFDDLQLSKMYVIVVFSTILLNLPNVLVLALFSKRVETLDGVVQAKIWTLTLVAINSTFNSVVFFWGNGILRSEGWRLCEKCFRF</sequence>
<reference evidence="6" key="1">
    <citation type="submission" date="2020-04" db="EMBL/GenBank/DDBJ databases">
        <authorList>
            <person name="Alioto T."/>
            <person name="Alioto T."/>
            <person name="Gomez Garrido J."/>
        </authorList>
    </citation>
    <scope>NUCLEOTIDE SEQUENCE</scope>
    <source>
        <strain evidence="6">A484AB</strain>
    </source>
</reference>
<dbReference type="InterPro" id="IPR017452">
    <property type="entry name" value="GPCR_Rhodpsn_7TM"/>
</dbReference>
<comment type="subcellular location">
    <subcellularLocation>
        <location evidence="1">Cell membrane</location>
        <topology evidence="1">Multi-pass membrane protein</topology>
    </subcellularLocation>
</comment>
<evidence type="ECO:0000256" key="3">
    <source>
        <dbReference type="ARBA" id="ARBA00022692"/>
    </source>
</evidence>
<comment type="caution">
    <text evidence="6">The sequence shown here is derived from an EMBL/GenBank/DDBJ whole genome shotgun (WGS) entry which is preliminary data.</text>
</comment>
<dbReference type="Pfam" id="PF00001">
    <property type="entry name" value="7tm_1"/>
    <property type="match status" value="1"/>
</dbReference>
<dbReference type="Gene3D" id="1.20.1070.10">
    <property type="entry name" value="Rhodopsin 7-helix transmembrane proteins"/>
    <property type="match status" value="1"/>
</dbReference>
<name>A0A6S7GGQ0_PARCT</name>
<evidence type="ECO:0000313" key="6">
    <source>
        <dbReference type="EMBL" id="CAB3986827.1"/>
    </source>
</evidence>
<dbReference type="SUPFAM" id="SSF81321">
    <property type="entry name" value="Family A G protein-coupled receptor-like"/>
    <property type="match status" value="1"/>
</dbReference>
<gene>
    <name evidence="6" type="ORF">PACLA_8A001424</name>
</gene>
<dbReference type="OrthoDB" id="5980076at2759"/>
<dbReference type="GO" id="GO:0004930">
    <property type="term" value="F:G protein-coupled receptor activity"/>
    <property type="evidence" value="ECO:0007669"/>
    <property type="project" value="InterPro"/>
</dbReference>
<evidence type="ECO:0000256" key="2">
    <source>
        <dbReference type="ARBA" id="ARBA00022475"/>
    </source>
</evidence>
<evidence type="ECO:0000256" key="5">
    <source>
        <dbReference type="ARBA" id="ARBA00023136"/>
    </source>
</evidence>
<accession>A0A6S7GGQ0</accession>
<protein>
    <submittedName>
        <fullName evidence="6">Melanocyte-stimulating hormone receptor-like</fullName>
    </submittedName>
</protein>
<evidence type="ECO:0000256" key="1">
    <source>
        <dbReference type="ARBA" id="ARBA00004651"/>
    </source>
</evidence>
<dbReference type="PANTHER" id="PTHR22750">
    <property type="entry name" value="G-PROTEIN COUPLED RECEPTOR"/>
    <property type="match status" value="1"/>
</dbReference>
<keyword evidence="5" id="KW-0472">Membrane</keyword>
<keyword evidence="2" id="KW-1003">Cell membrane</keyword>
<dbReference type="Proteomes" id="UP001152795">
    <property type="component" value="Unassembled WGS sequence"/>
</dbReference>
<dbReference type="AlphaFoldDB" id="A0A6S7GGQ0"/>
<keyword evidence="3" id="KW-0812">Transmembrane</keyword>
<dbReference type="InterPro" id="IPR000276">
    <property type="entry name" value="GPCR_Rhodpsn"/>
</dbReference>
<keyword evidence="7" id="KW-1185">Reference proteome</keyword>
<dbReference type="GO" id="GO:0005886">
    <property type="term" value="C:plasma membrane"/>
    <property type="evidence" value="ECO:0007669"/>
    <property type="project" value="UniProtKB-SubCell"/>
</dbReference>